<gene>
    <name evidence="2" type="ORF">SteCoe_17480</name>
</gene>
<proteinExistence type="predicted"/>
<feature type="coiled-coil region" evidence="1">
    <location>
        <begin position="855"/>
        <end position="882"/>
    </location>
</feature>
<evidence type="ECO:0000313" key="2">
    <source>
        <dbReference type="EMBL" id="OMJ81942.1"/>
    </source>
</evidence>
<sequence>MNESSNRHYPVAPGKDSQNYQDILRTQHNIHQHEYEQFHRERAMQLKEIENSHTEKYKDFEGDRTSLIKRINTLLIEVDRLNQEKNELAAALHEEKVASNDIQRKAKHSVKAKNIVDRNLQSDLKFEKEENCRLRHLLHQIELERTELRSKLKDYELASSSYAYEKKELVSKIQQKNDQVMIFETDNRVLNEKVLFLQCRMNEFEEENALLARERSNLSENVSKLEIERMDFIRKLNEEVSRYENFQLAKNSEIENMKWIQKRHCRVLASRSVALELQKFVSKIYSFGLSKIKKSVFLDAAKFRGTQKIIDNLFKFYDRSKKRYFDTWRGQLNWKSTQNIRINLVNLYNIRNSKAKIFSEWRNLFLTKLRDRRQKTLCVSILSRLLNDKIEFSKRNRFTQFKTYVFSDKNKDFQGSKLMIRAFTGKLRSALSKWQRFNEKMKSAQSREDLATDFASSLLRSRYFFALKELTKIRRKNREIESLKEEQADKLYKINILNELNRYTQRKNLQGLIVRKMVKRWIRKDQFKAMSTWKHEIQTMKKIEKVEYYLKGNDLSKSHLVKEKLFIAWKNYVILNKLQRTQNELEYEKPLREKYENLHNEVIQEKQNLSNLKVGRIFAKCFRGELFSYFAHWRGHTDYFREAKPRIKRMILKEYIFKIGSAFRKWKDSSSNLSYNDLHIENIKLAQSNSALLEHVNNLEEALSFQISRAQDMTKQTMRRVIMRILNFKLATCMRSWAQNAFTTSNMFSGAMIIERKLRNFLYRKSLVAILNMSINNKRKQFSEKKMTNFVLMQMRGNVQSTFSAWRYFWELRKQFKQVFIKIAHRKGFTRKQICMNKLKAKMKAIREAELAEQSRKLASDKASLENTLEKLTEDYNQESAKSAKFLKNLKKRSRLRIANSIIRCSQGCRRVYWDRWIAMMRYKDAKLDKMQRLKDLWDRNKEKKAWRTWMIYIKNKFENLTKIEMNGIKKQAKIQRRVAKGTEDVLKKQIEDREIVISECEKRIEYKDKIKEFLLARSVRQFETEYSETRAAFAFKAMKDRYQNIKHTTLKFVGLFQFLRKKNAFISIKSEARQTYQLNMVEDLLTGLCKKFRLRFIRNRFDAWHRSSNKLFENSLVSKIQLDTKQINDMKMLQHKIQKTNMVKMFNVLMSKNQTNIFSAWKITAHKLKAIRLASAKFSTLRKNMKTSFALSKMVDFIKCSQKERTKAHVAAENYMSKLINRVFKSWKSFHDIGAYVRIVFGGVNKRYYRDSLYTGLSAIKAFASQQSTKSQWVERSKGNSINRILFTMAKRTVMPYFHKWLNFIGFKLTAKGKVRRTMLRALTRKFRSGFDLWTECLKIRKTIENVNKEGYVAIENSFLKDRNEILTKLIEDEGIDPKYVEKYINERESLKAALKRKGVNRLRYKAGLINPNDNTLLPRIFTTWKLWVIKRQRLVRAAHRMLGFKRKPDLMHAFLTWKKGFPLVVNTISKLPRRELYGLVAKMDRDIKTLEGRLEITNSDLVYMNAFSDVLQTHTRRGQNLALVMGKHNTHRTFYRVFIRWSMHTNLCKLHDLLAQLTSVEESLYITKTTVKALEEDNQTMMEENLELRQASLDGIAIAEAFETLSREREKLSVDLAERTATIKKLLEHNNELAMRLRQFTAEDKFVTPDREGNRSRKY</sequence>
<organism evidence="2 3">
    <name type="scientific">Stentor coeruleus</name>
    <dbReference type="NCBI Taxonomy" id="5963"/>
    <lineage>
        <taxon>Eukaryota</taxon>
        <taxon>Sar</taxon>
        <taxon>Alveolata</taxon>
        <taxon>Ciliophora</taxon>
        <taxon>Postciliodesmatophora</taxon>
        <taxon>Heterotrichea</taxon>
        <taxon>Heterotrichida</taxon>
        <taxon>Stentoridae</taxon>
        <taxon>Stentor</taxon>
    </lineage>
</organism>
<dbReference type="Proteomes" id="UP000187209">
    <property type="component" value="Unassembled WGS sequence"/>
</dbReference>
<evidence type="ECO:0008006" key="4">
    <source>
        <dbReference type="Google" id="ProtNLM"/>
    </source>
</evidence>
<feature type="coiled-coil region" evidence="1">
    <location>
        <begin position="64"/>
        <end position="98"/>
    </location>
</feature>
<name>A0A1R2BYR8_9CILI</name>
<comment type="caution">
    <text evidence="2">The sequence shown here is derived from an EMBL/GenBank/DDBJ whole genome shotgun (WGS) entry which is preliminary data.</text>
</comment>
<protein>
    <recommendedName>
        <fullName evidence="4">Sfi1 spindle body domain-containing protein</fullName>
    </recommendedName>
</protein>
<feature type="coiled-coil region" evidence="1">
    <location>
        <begin position="187"/>
        <end position="228"/>
    </location>
</feature>
<evidence type="ECO:0000256" key="1">
    <source>
        <dbReference type="SAM" id="Coils"/>
    </source>
</evidence>
<evidence type="ECO:0000313" key="3">
    <source>
        <dbReference type="Proteomes" id="UP000187209"/>
    </source>
</evidence>
<dbReference type="EMBL" id="MPUH01000360">
    <property type="protein sequence ID" value="OMJ81942.1"/>
    <property type="molecule type" value="Genomic_DNA"/>
</dbReference>
<keyword evidence="3" id="KW-1185">Reference proteome</keyword>
<keyword evidence="1" id="KW-0175">Coiled coil</keyword>
<dbReference type="OrthoDB" id="311563at2759"/>
<reference evidence="2 3" key="1">
    <citation type="submission" date="2016-11" db="EMBL/GenBank/DDBJ databases">
        <title>The macronuclear genome of Stentor coeruleus: a giant cell with tiny introns.</title>
        <authorList>
            <person name="Slabodnick M."/>
            <person name="Ruby J.G."/>
            <person name="Reiff S.B."/>
            <person name="Swart E.C."/>
            <person name="Gosai S."/>
            <person name="Prabakaran S."/>
            <person name="Witkowska E."/>
            <person name="Larue G.E."/>
            <person name="Fisher S."/>
            <person name="Freeman R.M."/>
            <person name="Gunawardena J."/>
            <person name="Chu W."/>
            <person name="Stover N.A."/>
            <person name="Gregory B.D."/>
            <person name="Nowacki M."/>
            <person name="Derisi J."/>
            <person name="Roy S.W."/>
            <person name="Marshall W.F."/>
            <person name="Sood P."/>
        </authorList>
    </citation>
    <scope>NUCLEOTIDE SEQUENCE [LARGE SCALE GENOMIC DNA]</scope>
    <source>
        <strain evidence="2">WM001</strain>
    </source>
</reference>
<accession>A0A1R2BYR8</accession>